<dbReference type="Proteomes" id="UP000507470">
    <property type="component" value="Unassembled WGS sequence"/>
</dbReference>
<name>A0A6J8EGC7_MYTCO</name>
<protein>
    <submittedName>
        <fullName evidence="1">Uncharacterized protein</fullName>
    </submittedName>
</protein>
<sequence length="156" mass="18254">MQDHLHIVISHTSKLQAFLGLHQIEKQVHQCQRYVEDLEIIDRAKEFNIKMKQNDVIENILIKCGLLEPFEEVIVVKTDIAMNRVTSVRREAQVQEQSNINNMTMNIEKKIEINKKNLISDMICLMDGRIIMEKLTYLLLMANLRNSCLYLVKPSM</sequence>
<evidence type="ECO:0000313" key="1">
    <source>
        <dbReference type="EMBL" id="CAC5418161.1"/>
    </source>
</evidence>
<dbReference type="EMBL" id="CACVKT020008879">
    <property type="protein sequence ID" value="CAC5418161.1"/>
    <property type="molecule type" value="Genomic_DNA"/>
</dbReference>
<accession>A0A6J8EGC7</accession>
<gene>
    <name evidence="1" type="ORF">MCOR_50616</name>
</gene>
<proteinExistence type="predicted"/>
<organism evidence="1 2">
    <name type="scientific">Mytilus coruscus</name>
    <name type="common">Sea mussel</name>
    <dbReference type="NCBI Taxonomy" id="42192"/>
    <lineage>
        <taxon>Eukaryota</taxon>
        <taxon>Metazoa</taxon>
        <taxon>Spiralia</taxon>
        <taxon>Lophotrochozoa</taxon>
        <taxon>Mollusca</taxon>
        <taxon>Bivalvia</taxon>
        <taxon>Autobranchia</taxon>
        <taxon>Pteriomorphia</taxon>
        <taxon>Mytilida</taxon>
        <taxon>Mytiloidea</taxon>
        <taxon>Mytilidae</taxon>
        <taxon>Mytilinae</taxon>
        <taxon>Mytilus</taxon>
    </lineage>
</organism>
<keyword evidence="2" id="KW-1185">Reference proteome</keyword>
<evidence type="ECO:0000313" key="2">
    <source>
        <dbReference type="Proteomes" id="UP000507470"/>
    </source>
</evidence>
<dbReference type="AlphaFoldDB" id="A0A6J8EGC7"/>
<dbReference type="OrthoDB" id="9986513at2759"/>
<reference evidence="1 2" key="1">
    <citation type="submission" date="2020-06" db="EMBL/GenBank/DDBJ databases">
        <authorList>
            <person name="Li R."/>
            <person name="Bekaert M."/>
        </authorList>
    </citation>
    <scope>NUCLEOTIDE SEQUENCE [LARGE SCALE GENOMIC DNA]</scope>
    <source>
        <strain evidence="2">wild</strain>
    </source>
</reference>